<dbReference type="InterPro" id="IPR036237">
    <property type="entry name" value="Xyl_isomerase-like_sf"/>
</dbReference>
<feature type="domain" description="Xylose isomerase-like TIM barrel" evidence="1">
    <location>
        <begin position="22"/>
        <end position="256"/>
    </location>
</feature>
<reference evidence="3" key="1">
    <citation type="submission" date="2016-10" db="EMBL/GenBank/DDBJ databases">
        <authorList>
            <person name="Varghese N."/>
            <person name="Submissions S."/>
        </authorList>
    </citation>
    <scope>NUCLEOTIDE SEQUENCE [LARGE SCALE GENOMIC DNA]</scope>
    <source>
        <strain evidence="3">DSM 23422</strain>
    </source>
</reference>
<evidence type="ECO:0000313" key="2">
    <source>
        <dbReference type="EMBL" id="SFT11692.1"/>
    </source>
</evidence>
<dbReference type="RefSeq" id="WP_093917430.1">
    <property type="nucleotide sequence ID" value="NZ_FPAJ01000006.1"/>
</dbReference>
<dbReference type="Gene3D" id="3.20.20.150">
    <property type="entry name" value="Divalent-metal-dependent TIM barrel enzymes"/>
    <property type="match status" value="1"/>
</dbReference>
<dbReference type="InterPro" id="IPR050312">
    <property type="entry name" value="IolE/XylAMocC-like"/>
</dbReference>
<proteinExistence type="predicted"/>
<gene>
    <name evidence="2" type="ORF">SAMN04488040_3251</name>
</gene>
<dbReference type="AlphaFoldDB" id="A0A1I6VDF5"/>
<evidence type="ECO:0000259" key="1">
    <source>
        <dbReference type="Pfam" id="PF01261"/>
    </source>
</evidence>
<dbReference type="PANTHER" id="PTHR12110">
    <property type="entry name" value="HYDROXYPYRUVATE ISOMERASE"/>
    <property type="match status" value="1"/>
</dbReference>
<dbReference type="STRING" id="394264.SAMN04488040_3251"/>
<name>A0A1I6VDF5_9RHOB</name>
<dbReference type="SUPFAM" id="SSF51658">
    <property type="entry name" value="Xylose isomerase-like"/>
    <property type="match status" value="1"/>
</dbReference>
<dbReference type="GO" id="GO:0016853">
    <property type="term" value="F:isomerase activity"/>
    <property type="evidence" value="ECO:0007669"/>
    <property type="project" value="UniProtKB-KW"/>
</dbReference>
<dbReference type="OrthoDB" id="9801426at2"/>
<dbReference type="EMBL" id="FPAJ01000006">
    <property type="protein sequence ID" value="SFT11692.1"/>
    <property type="molecule type" value="Genomic_DNA"/>
</dbReference>
<dbReference type="Proteomes" id="UP000199239">
    <property type="component" value="Unassembled WGS sequence"/>
</dbReference>
<dbReference type="InterPro" id="IPR013022">
    <property type="entry name" value="Xyl_isomerase-like_TIM-brl"/>
</dbReference>
<evidence type="ECO:0000313" key="3">
    <source>
        <dbReference type="Proteomes" id="UP000199239"/>
    </source>
</evidence>
<keyword evidence="3" id="KW-1185">Reference proteome</keyword>
<dbReference type="Pfam" id="PF01261">
    <property type="entry name" value="AP_endonuc_2"/>
    <property type="match status" value="1"/>
</dbReference>
<protein>
    <submittedName>
        <fullName evidence="2">Sugar phosphate isomerase/epimerase</fullName>
    </submittedName>
</protein>
<accession>A0A1I6VDF5</accession>
<keyword evidence="2" id="KW-0413">Isomerase</keyword>
<sequence length="279" mass="29572">MIPSVSNIAWSVEDRLNSYAVLENAGVEGLEIAPGLFFSASKDPFNPDASTARTALGEITAHGLSLVSMQSLLFGVPGASLLGSSDERAALERGMIRAIELGGRFGIPNLVFGSPAQRRIPDGMCEEQSWSEAADTFRRLGDKAVREGCVIAIESNPEIYGTNFLTTLEQAEAFVTMVDHPGITLILDLGAMHINGTIDTVAGRVNNFARKLSHVHVSEPQLAPAPKDVSTLGPILSALVSSGYSRAVSIEMKQHEGGLEILRSCVDALLSGMPAREGA</sequence>
<organism evidence="2 3">
    <name type="scientific">Sulfitobacter marinus</name>
    <dbReference type="NCBI Taxonomy" id="394264"/>
    <lineage>
        <taxon>Bacteria</taxon>
        <taxon>Pseudomonadati</taxon>
        <taxon>Pseudomonadota</taxon>
        <taxon>Alphaproteobacteria</taxon>
        <taxon>Rhodobacterales</taxon>
        <taxon>Roseobacteraceae</taxon>
        <taxon>Sulfitobacter</taxon>
    </lineage>
</organism>
<dbReference type="PANTHER" id="PTHR12110:SF21">
    <property type="entry name" value="XYLOSE ISOMERASE-LIKE TIM BARREL DOMAIN-CONTAINING PROTEIN"/>
    <property type="match status" value="1"/>
</dbReference>